<dbReference type="AlphaFoldDB" id="A0A482XW26"/>
<sequence>MILDTSRSDDPVMIYYRNKVAPALNLIKDISKLKEWADKTQLDPNDPSKADFFESLKDASHQIKVIVL</sequence>
<keyword evidence="2" id="KW-1185">Reference proteome</keyword>
<dbReference type="SMR" id="A0A482XW26"/>
<proteinExistence type="predicted"/>
<reference evidence="1 2" key="1">
    <citation type="journal article" date="2017" name="Gigascience">
        <title>Genome sequence of the small brown planthopper, Laodelphax striatellus.</title>
        <authorList>
            <person name="Zhu J."/>
            <person name="Jiang F."/>
            <person name="Wang X."/>
            <person name="Yang P."/>
            <person name="Bao Y."/>
            <person name="Zhao W."/>
            <person name="Wang W."/>
            <person name="Lu H."/>
            <person name="Wang Q."/>
            <person name="Cui N."/>
            <person name="Li J."/>
            <person name="Chen X."/>
            <person name="Luo L."/>
            <person name="Yu J."/>
            <person name="Kang L."/>
            <person name="Cui F."/>
        </authorList>
    </citation>
    <scope>NUCLEOTIDE SEQUENCE [LARGE SCALE GENOMIC DNA]</scope>
    <source>
        <strain evidence="1">Lst14</strain>
    </source>
</reference>
<organism evidence="1 2">
    <name type="scientific">Laodelphax striatellus</name>
    <name type="common">Small brown planthopper</name>
    <name type="synonym">Delphax striatella</name>
    <dbReference type="NCBI Taxonomy" id="195883"/>
    <lineage>
        <taxon>Eukaryota</taxon>
        <taxon>Metazoa</taxon>
        <taxon>Ecdysozoa</taxon>
        <taxon>Arthropoda</taxon>
        <taxon>Hexapoda</taxon>
        <taxon>Insecta</taxon>
        <taxon>Pterygota</taxon>
        <taxon>Neoptera</taxon>
        <taxon>Paraneoptera</taxon>
        <taxon>Hemiptera</taxon>
        <taxon>Auchenorrhyncha</taxon>
        <taxon>Fulgoroidea</taxon>
        <taxon>Delphacidae</taxon>
        <taxon>Criomorphinae</taxon>
        <taxon>Laodelphax</taxon>
    </lineage>
</organism>
<protein>
    <submittedName>
        <fullName evidence="1">Uncharacterized protein</fullName>
    </submittedName>
</protein>
<comment type="caution">
    <text evidence="1">The sequence shown here is derived from an EMBL/GenBank/DDBJ whole genome shotgun (WGS) entry which is preliminary data.</text>
</comment>
<dbReference type="Proteomes" id="UP000291343">
    <property type="component" value="Unassembled WGS sequence"/>
</dbReference>
<accession>A0A482XW26</accession>
<evidence type="ECO:0000313" key="2">
    <source>
        <dbReference type="Proteomes" id="UP000291343"/>
    </source>
</evidence>
<dbReference type="EMBL" id="QKKF02000111">
    <property type="protein sequence ID" value="RZF49297.1"/>
    <property type="molecule type" value="Genomic_DNA"/>
</dbReference>
<evidence type="ECO:0000313" key="1">
    <source>
        <dbReference type="EMBL" id="RZF49297.1"/>
    </source>
</evidence>
<dbReference type="InParanoid" id="A0A482XW26"/>
<gene>
    <name evidence="1" type="ORF">LSTR_LSTR011821</name>
</gene>
<name>A0A482XW26_LAOST</name>